<evidence type="ECO:0000259" key="6">
    <source>
        <dbReference type="Pfam" id="PF02897"/>
    </source>
</evidence>
<dbReference type="Gene3D" id="3.40.50.1820">
    <property type="entry name" value="alpha/beta hydrolase"/>
    <property type="match status" value="1"/>
</dbReference>
<protein>
    <submittedName>
        <fullName evidence="7">Prolyl oligopeptidase family serine peptidase</fullName>
    </submittedName>
</protein>
<feature type="domain" description="Peptidase S9A N-terminal" evidence="6">
    <location>
        <begin position="25"/>
        <end position="425"/>
    </location>
</feature>
<dbReference type="EMBL" id="CP080507">
    <property type="protein sequence ID" value="QYM79464.1"/>
    <property type="molecule type" value="Genomic_DNA"/>
</dbReference>
<dbReference type="GO" id="GO:0006508">
    <property type="term" value="P:proteolysis"/>
    <property type="evidence" value="ECO:0007669"/>
    <property type="project" value="UniProtKB-KW"/>
</dbReference>
<dbReference type="InterPro" id="IPR023302">
    <property type="entry name" value="Pept_S9A_N"/>
</dbReference>
<dbReference type="PANTHER" id="PTHR42881:SF13">
    <property type="entry name" value="PROLYL ENDOPEPTIDASE"/>
    <property type="match status" value="1"/>
</dbReference>
<feature type="chain" id="PRO_5034979138" evidence="4">
    <location>
        <begin position="25"/>
        <end position="708"/>
    </location>
</feature>
<dbReference type="InterPro" id="IPR051167">
    <property type="entry name" value="Prolyl_oligopep/macrocyclase"/>
</dbReference>
<evidence type="ECO:0000256" key="2">
    <source>
        <dbReference type="ARBA" id="ARBA00022801"/>
    </source>
</evidence>
<dbReference type="SUPFAM" id="SSF53474">
    <property type="entry name" value="alpha/beta-Hydrolases"/>
    <property type="match status" value="1"/>
</dbReference>
<dbReference type="GO" id="GO:0005829">
    <property type="term" value="C:cytosol"/>
    <property type="evidence" value="ECO:0007669"/>
    <property type="project" value="TreeGrafter"/>
</dbReference>
<dbReference type="KEGG" id="ole:K0B96_02280"/>
<evidence type="ECO:0000256" key="3">
    <source>
        <dbReference type="ARBA" id="ARBA00022825"/>
    </source>
</evidence>
<keyword evidence="2" id="KW-0378">Hydrolase</keyword>
<dbReference type="PANTHER" id="PTHR42881">
    <property type="entry name" value="PROLYL ENDOPEPTIDASE"/>
    <property type="match status" value="1"/>
</dbReference>
<name>A0A8F9XLX3_9BACT</name>
<keyword evidence="1" id="KW-0645">Protease</keyword>
<feature type="domain" description="Peptidase S9 prolyl oligopeptidase catalytic" evidence="5">
    <location>
        <begin position="506"/>
        <end position="707"/>
    </location>
</feature>
<evidence type="ECO:0000259" key="5">
    <source>
        <dbReference type="Pfam" id="PF00326"/>
    </source>
</evidence>
<keyword evidence="4" id="KW-0732">Signal</keyword>
<sequence length="708" mass="77845">MRISCGRGWAIVAVAALMVTQGMATEAPGAQTGDAYGWLEQIDSPRSLAWVQKQNERTAQHLTQDPLYADLYRDALAALNSPARLPEVDQRGNYVYNFWQDAAHPRGIYRRATLDAFRQPEPRWETVLDIDALAKSEGKPWALGGVVWLPPENERCLIALSPGGGDAAEWREFDAGTCAFVTDGFRLPVAKSRVNWRDRDALYVATDFGAGSLSASGYPLIVKLWRRGTPLSQAATVHKGAATSLSATARRLSTPAGDIDVVAEQLTFWTTKHWQLIGGQLVPLALPATADVVDGYHGALVVVLKEDWTVAGVTHRSGSVVLVAPAAVRGGDGRVEDIVAPSEQEVVKGVAVTPQQVWVTMLDNVRGRLYRFTRGSTEWTREAIPFPDNGALKVTSTDDTTGDAWVVYESFLTPPTLYYVGHQASQPVKVKAEAPTFDASGFEVQQHWTQSADGTRIPYFVVGKKGFARDGKNPVWMFSYGGFEIALTPSYSGSYEALHGAYGKMWLERGGVFVLANIRGGGEFGPTWHRAAMKENHYKAFEDFEAVARAIEATKITSPAHLGIEGRSNGGLLVSATMLRHPELYGAVVCGNPLVDMRRYQKLLAGASWMGEYGDPDVPAEWAYISKYSPYENVRPGMKLPPIMFYTSTRDDRVHPGHARKMAAKMEAMGYAVEYYENTEGGHHGSVTHEQLATRLARTYTFLWEHVK</sequence>
<reference evidence="7" key="1">
    <citation type="submission" date="2021-08" db="EMBL/GenBank/DDBJ databases">
        <title>Genome of a novel bacterium of the phylum Verrucomicrobia, Oleiharenicola sp. KSB-15.</title>
        <authorList>
            <person name="Chung J.-H."/>
            <person name="Ahn J.-H."/>
            <person name="Yoon Y."/>
            <person name="Kim D.-Y."/>
            <person name="An S.-H."/>
            <person name="Park I."/>
            <person name="Yeon J."/>
        </authorList>
    </citation>
    <scope>NUCLEOTIDE SEQUENCE</scope>
    <source>
        <strain evidence="7">KSB-15</strain>
    </source>
</reference>
<organism evidence="7 8">
    <name type="scientific">Horticoccus luteus</name>
    <dbReference type="NCBI Taxonomy" id="2862869"/>
    <lineage>
        <taxon>Bacteria</taxon>
        <taxon>Pseudomonadati</taxon>
        <taxon>Verrucomicrobiota</taxon>
        <taxon>Opitutia</taxon>
        <taxon>Opitutales</taxon>
        <taxon>Opitutaceae</taxon>
        <taxon>Horticoccus</taxon>
    </lineage>
</organism>
<dbReference type="Gene3D" id="2.130.10.120">
    <property type="entry name" value="Prolyl oligopeptidase, N-terminal domain"/>
    <property type="match status" value="1"/>
</dbReference>
<evidence type="ECO:0000256" key="1">
    <source>
        <dbReference type="ARBA" id="ARBA00022670"/>
    </source>
</evidence>
<dbReference type="InterPro" id="IPR029058">
    <property type="entry name" value="AB_hydrolase_fold"/>
</dbReference>
<proteinExistence type="predicted"/>
<evidence type="ECO:0000313" key="8">
    <source>
        <dbReference type="Proteomes" id="UP000825051"/>
    </source>
</evidence>
<keyword evidence="8" id="KW-1185">Reference proteome</keyword>
<dbReference type="Pfam" id="PF02897">
    <property type="entry name" value="Peptidase_S9_N"/>
    <property type="match status" value="1"/>
</dbReference>
<dbReference type="AlphaFoldDB" id="A0A8F9XLX3"/>
<accession>A0A8F9XLX3</accession>
<dbReference type="Proteomes" id="UP000825051">
    <property type="component" value="Chromosome"/>
</dbReference>
<evidence type="ECO:0000256" key="4">
    <source>
        <dbReference type="SAM" id="SignalP"/>
    </source>
</evidence>
<keyword evidence="3" id="KW-0720">Serine protease</keyword>
<dbReference type="PRINTS" id="PR00862">
    <property type="entry name" value="PROLIGOPTASE"/>
</dbReference>
<dbReference type="InterPro" id="IPR001375">
    <property type="entry name" value="Peptidase_S9_cat"/>
</dbReference>
<gene>
    <name evidence="7" type="ORF">K0B96_02280</name>
</gene>
<evidence type="ECO:0000313" key="7">
    <source>
        <dbReference type="EMBL" id="QYM79464.1"/>
    </source>
</evidence>
<dbReference type="RefSeq" id="WP_220163368.1">
    <property type="nucleotide sequence ID" value="NZ_CP080507.1"/>
</dbReference>
<dbReference type="GO" id="GO:0070012">
    <property type="term" value="F:oligopeptidase activity"/>
    <property type="evidence" value="ECO:0007669"/>
    <property type="project" value="TreeGrafter"/>
</dbReference>
<dbReference type="SUPFAM" id="SSF50993">
    <property type="entry name" value="Peptidase/esterase 'gauge' domain"/>
    <property type="match status" value="1"/>
</dbReference>
<feature type="signal peptide" evidence="4">
    <location>
        <begin position="1"/>
        <end position="24"/>
    </location>
</feature>
<dbReference type="InterPro" id="IPR002470">
    <property type="entry name" value="Peptidase_S9A"/>
</dbReference>
<dbReference type="GO" id="GO:0004252">
    <property type="term" value="F:serine-type endopeptidase activity"/>
    <property type="evidence" value="ECO:0007669"/>
    <property type="project" value="InterPro"/>
</dbReference>
<dbReference type="Pfam" id="PF00326">
    <property type="entry name" value="Peptidase_S9"/>
    <property type="match status" value="1"/>
</dbReference>